<keyword evidence="2" id="KW-1185">Reference proteome</keyword>
<gene>
    <name evidence="1" type="ORF">TNIN_173071</name>
</gene>
<accession>A0A8X6X4I3</accession>
<dbReference type="Proteomes" id="UP000886998">
    <property type="component" value="Unassembled WGS sequence"/>
</dbReference>
<proteinExistence type="predicted"/>
<sequence length="84" mass="9536">MNARNNSSSPFSSSFGWLRSPSFTCQMHCGVTASHSRLPQQQPLRRQIMIQLSLISYPRILQSGLAFAVPYGARWCRDYTSPKE</sequence>
<reference evidence="1" key="1">
    <citation type="submission" date="2020-08" db="EMBL/GenBank/DDBJ databases">
        <title>Multicomponent nature underlies the extraordinary mechanical properties of spider dragline silk.</title>
        <authorList>
            <person name="Kono N."/>
            <person name="Nakamura H."/>
            <person name="Mori M."/>
            <person name="Yoshida Y."/>
            <person name="Ohtoshi R."/>
            <person name="Malay A.D."/>
            <person name="Moran D.A.P."/>
            <person name="Tomita M."/>
            <person name="Numata K."/>
            <person name="Arakawa K."/>
        </authorList>
    </citation>
    <scope>NUCLEOTIDE SEQUENCE</scope>
</reference>
<evidence type="ECO:0000313" key="1">
    <source>
        <dbReference type="EMBL" id="GFY46882.1"/>
    </source>
</evidence>
<protein>
    <submittedName>
        <fullName evidence="1">Uncharacterized protein</fullName>
    </submittedName>
</protein>
<dbReference type="OrthoDB" id="10585393at2759"/>
<dbReference type="EMBL" id="BMAV01005644">
    <property type="protein sequence ID" value="GFY46882.1"/>
    <property type="molecule type" value="Genomic_DNA"/>
</dbReference>
<evidence type="ECO:0000313" key="2">
    <source>
        <dbReference type="Proteomes" id="UP000886998"/>
    </source>
</evidence>
<name>A0A8X6X4I3_9ARAC</name>
<organism evidence="1 2">
    <name type="scientific">Trichonephila inaurata madagascariensis</name>
    <dbReference type="NCBI Taxonomy" id="2747483"/>
    <lineage>
        <taxon>Eukaryota</taxon>
        <taxon>Metazoa</taxon>
        <taxon>Ecdysozoa</taxon>
        <taxon>Arthropoda</taxon>
        <taxon>Chelicerata</taxon>
        <taxon>Arachnida</taxon>
        <taxon>Araneae</taxon>
        <taxon>Araneomorphae</taxon>
        <taxon>Entelegynae</taxon>
        <taxon>Araneoidea</taxon>
        <taxon>Nephilidae</taxon>
        <taxon>Trichonephila</taxon>
        <taxon>Trichonephila inaurata</taxon>
    </lineage>
</organism>
<comment type="caution">
    <text evidence="1">The sequence shown here is derived from an EMBL/GenBank/DDBJ whole genome shotgun (WGS) entry which is preliminary data.</text>
</comment>
<dbReference type="AlphaFoldDB" id="A0A8X6X4I3"/>